<accession>A1ZP69</accession>
<dbReference type="RefSeq" id="WP_002698868.1">
    <property type="nucleotide sequence ID" value="NZ_AAWS01000020.1"/>
</dbReference>
<organism evidence="1 2">
    <name type="scientific">Microscilla marina ATCC 23134</name>
    <dbReference type="NCBI Taxonomy" id="313606"/>
    <lineage>
        <taxon>Bacteria</taxon>
        <taxon>Pseudomonadati</taxon>
        <taxon>Bacteroidota</taxon>
        <taxon>Cytophagia</taxon>
        <taxon>Cytophagales</taxon>
        <taxon>Microscillaceae</taxon>
        <taxon>Microscilla</taxon>
    </lineage>
</organism>
<proteinExistence type="predicted"/>
<dbReference type="EMBL" id="AAWS01000020">
    <property type="protein sequence ID" value="EAY27861.1"/>
    <property type="molecule type" value="Genomic_DNA"/>
</dbReference>
<keyword evidence="2" id="KW-1185">Reference proteome</keyword>
<dbReference type="AlphaFoldDB" id="A1ZP69"/>
<name>A1ZP69_MICM2</name>
<gene>
    <name evidence="1" type="ORF">M23134_00302</name>
</gene>
<dbReference type="Proteomes" id="UP000004095">
    <property type="component" value="Unassembled WGS sequence"/>
</dbReference>
<sequence>MLRIGQQLLATPQTLLSRAATKGWIANAPATHYPNDIEDSMANHSVKLRYF</sequence>
<reference evidence="1 2" key="1">
    <citation type="submission" date="2007-01" db="EMBL/GenBank/DDBJ databases">
        <authorList>
            <person name="Haygood M."/>
            <person name="Podell S."/>
            <person name="Anderson C."/>
            <person name="Hopkinson B."/>
            <person name="Roe K."/>
            <person name="Barbeau K."/>
            <person name="Gaasterland T."/>
            <person name="Ferriera S."/>
            <person name="Johnson J."/>
            <person name="Kravitz S."/>
            <person name="Beeson K."/>
            <person name="Sutton G."/>
            <person name="Rogers Y.-H."/>
            <person name="Friedman R."/>
            <person name="Frazier M."/>
            <person name="Venter J.C."/>
        </authorList>
    </citation>
    <scope>NUCLEOTIDE SEQUENCE [LARGE SCALE GENOMIC DNA]</scope>
    <source>
        <strain evidence="1 2">ATCC 23134</strain>
    </source>
</reference>
<evidence type="ECO:0000313" key="2">
    <source>
        <dbReference type="Proteomes" id="UP000004095"/>
    </source>
</evidence>
<comment type="caution">
    <text evidence="1">The sequence shown here is derived from an EMBL/GenBank/DDBJ whole genome shotgun (WGS) entry which is preliminary data.</text>
</comment>
<evidence type="ECO:0000313" key="1">
    <source>
        <dbReference type="EMBL" id="EAY27861.1"/>
    </source>
</evidence>
<dbReference type="OrthoDB" id="725917at2"/>
<protein>
    <submittedName>
        <fullName evidence="1">Uncharacterized protein</fullName>
    </submittedName>
</protein>